<keyword evidence="1" id="KW-1133">Transmembrane helix</keyword>
<keyword evidence="1" id="KW-0472">Membrane</keyword>
<protein>
    <submittedName>
        <fullName evidence="2">Uncharacterized protein</fullName>
    </submittedName>
</protein>
<proteinExistence type="predicted"/>
<dbReference type="Proteomes" id="UP000612680">
    <property type="component" value="Chromosome"/>
</dbReference>
<keyword evidence="1" id="KW-0812">Transmembrane</keyword>
<gene>
    <name evidence="2" type="ORF">HWI92_20215</name>
</gene>
<reference evidence="2 3" key="1">
    <citation type="submission" date="2020-06" db="EMBL/GenBank/DDBJ databases">
        <title>Dyadobacter sandarakinus sp. nov., isolated from the soil of the Arctic Yellow River Station.</title>
        <authorList>
            <person name="Zhang Y."/>
            <person name="Peng F."/>
        </authorList>
    </citation>
    <scope>NUCLEOTIDE SEQUENCE [LARGE SCALE GENOMIC DNA]</scope>
    <source>
        <strain evidence="2 3">Q3-56</strain>
    </source>
</reference>
<evidence type="ECO:0000313" key="3">
    <source>
        <dbReference type="Proteomes" id="UP000612680"/>
    </source>
</evidence>
<organism evidence="2 3">
    <name type="scientific">Dyadobacter sandarakinus</name>
    <dbReference type="NCBI Taxonomy" id="2747268"/>
    <lineage>
        <taxon>Bacteria</taxon>
        <taxon>Pseudomonadati</taxon>
        <taxon>Bacteroidota</taxon>
        <taxon>Cytophagia</taxon>
        <taxon>Cytophagales</taxon>
        <taxon>Spirosomataceae</taxon>
        <taxon>Dyadobacter</taxon>
    </lineage>
</organism>
<dbReference type="EMBL" id="CP056775">
    <property type="protein sequence ID" value="QRR03069.1"/>
    <property type="molecule type" value="Genomic_DNA"/>
</dbReference>
<name>A0ABX7IAE4_9BACT</name>
<feature type="transmembrane region" description="Helical" evidence="1">
    <location>
        <begin position="126"/>
        <end position="143"/>
    </location>
</feature>
<sequence length="145" mass="15098">MKAAENISAGVAGSVALNLLHEGARHLFGNAPHIHEVGEEAISKTARFAGLNPPKGNALYAVTLASDLLSNSLYYSMIGSAKKKNLLLLGASYGLAAGLGALTLTRPMGLDDEPVNRTTTTKLLTVAWYLAGGIVTALVIKGLRK</sequence>
<accession>A0ABX7IAE4</accession>
<evidence type="ECO:0000313" key="2">
    <source>
        <dbReference type="EMBL" id="QRR03069.1"/>
    </source>
</evidence>
<dbReference type="RefSeq" id="WP_204658650.1">
    <property type="nucleotide sequence ID" value="NZ_CP056775.1"/>
</dbReference>
<feature type="transmembrane region" description="Helical" evidence="1">
    <location>
        <begin position="86"/>
        <end position="106"/>
    </location>
</feature>
<evidence type="ECO:0000256" key="1">
    <source>
        <dbReference type="SAM" id="Phobius"/>
    </source>
</evidence>
<keyword evidence="3" id="KW-1185">Reference proteome</keyword>